<reference evidence="1 2" key="1">
    <citation type="journal article" date="2019" name="Sci. Rep.">
        <title>Orb-weaving spider Araneus ventricosus genome elucidates the spidroin gene catalogue.</title>
        <authorList>
            <person name="Kono N."/>
            <person name="Nakamura H."/>
            <person name="Ohtoshi R."/>
            <person name="Moran D.A.P."/>
            <person name="Shinohara A."/>
            <person name="Yoshida Y."/>
            <person name="Fujiwara M."/>
            <person name="Mori M."/>
            <person name="Tomita M."/>
            <person name="Arakawa K."/>
        </authorList>
    </citation>
    <scope>NUCLEOTIDE SEQUENCE [LARGE SCALE GENOMIC DNA]</scope>
</reference>
<evidence type="ECO:0000313" key="1">
    <source>
        <dbReference type="EMBL" id="GBM70038.1"/>
    </source>
</evidence>
<organism evidence="1 2">
    <name type="scientific">Araneus ventricosus</name>
    <name type="common">Orbweaver spider</name>
    <name type="synonym">Epeira ventricosa</name>
    <dbReference type="NCBI Taxonomy" id="182803"/>
    <lineage>
        <taxon>Eukaryota</taxon>
        <taxon>Metazoa</taxon>
        <taxon>Ecdysozoa</taxon>
        <taxon>Arthropoda</taxon>
        <taxon>Chelicerata</taxon>
        <taxon>Arachnida</taxon>
        <taxon>Araneae</taxon>
        <taxon>Araneomorphae</taxon>
        <taxon>Entelegynae</taxon>
        <taxon>Araneoidea</taxon>
        <taxon>Araneidae</taxon>
        <taxon>Araneus</taxon>
    </lineage>
</organism>
<name>A0A4Y2HXJ3_ARAVE</name>
<keyword evidence="2" id="KW-1185">Reference proteome</keyword>
<proteinExistence type="predicted"/>
<comment type="caution">
    <text evidence="1">The sequence shown here is derived from an EMBL/GenBank/DDBJ whole genome shotgun (WGS) entry which is preliminary data.</text>
</comment>
<dbReference type="OrthoDB" id="6475849at2759"/>
<dbReference type="AlphaFoldDB" id="A0A4Y2HXJ3"/>
<accession>A0A4Y2HXJ3</accession>
<protein>
    <submittedName>
        <fullName evidence="1">Uncharacterized protein</fullName>
    </submittedName>
</protein>
<evidence type="ECO:0000313" key="2">
    <source>
        <dbReference type="Proteomes" id="UP000499080"/>
    </source>
</evidence>
<sequence length="125" mass="13653">MKEVLNASLMSLFGSDVPVVLTSMQEKDASLMGQDRGCRPVIQSLPSQARSVFFCAPCCVGSCIIVQEQDPSTQDPWSGPTAPSDFLFSYIEVNTIGTSLPNKLIKLALRTSFNRCTPIFTRMVS</sequence>
<dbReference type="EMBL" id="BGPR01260513">
    <property type="protein sequence ID" value="GBM70038.1"/>
    <property type="molecule type" value="Genomic_DNA"/>
</dbReference>
<gene>
    <name evidence="1" type="ORF">AVEN_174537_1</name>
</gene>
<dbReference type="Proteomes" id="UP000499080">
    <property type="component" value="Unassembled WGS sequence"/>
</dbReference>